<evidence type="ECO:0000256" key="2">
    <source>
        <dbReference type="ARBA" id="ARBA00023157"/>
    </source>
</evidence>
<reference evidence="5 6" key="1">
    <citation type="submission" date="2020-08" db="EMBL/GenBank/DDBJ databases">
        <title>Genomic Encyclopedia of Type Strains, Phase IV (KMG-IV): sequencing the most valuable type-strain genomes for metagenomic binning, comparative biology and taxonomic classification.</title>
        <authorList>
            <person name="Goeker M."/>
        </authorList>
    </citation>
    <scope>NUCLEOTIDE SEQUENCE [LARGE SCALE GENOMIC DNA]</scope>
    <source>
        <strain evidence="5 6">DSM 103725</strain>
    </source>
</reference>
<keyword evidence="6" id="KW-1185">Reference proteome</keyword>
<dbReference type="Gene3D" id="2.60.120.200">
    <property type="match status" value="1"/>
</dbReference>
<evidence type="ECO:0000256" key="3">
    <source>
        <dbReference type="SAM" id="MobiDB-lite"/>
    </source>
</evidence>
<dbReference type="InterPro" id="IPR006558">
    <property type="entry name" value="LamG-like"/>
</dbReference>
<keyword evidence="2" id="KW-1015">Disulfide bond</keyword>
<evidence type="ECO:0000256" key="1">
    <source>
        <dbReference type="ARBA" id="ARBA00022729"/>
    </source>
</evidence>
<dbReference type="InterPro" id="IPR013320">
    <property type="entry name" value="ConA-like_dom_sf"/>
</dbReference>
<dbReference type="SMART" id="SM00560">
    <property type="entry name" value="LamGL"/>
    <property type="match status" value="1"/>
</dbReference>
<organism evidence="5 6">
    <name type="scientific">Algisphaera agarilytica</name>
    <dbReference type="NCBI Taxonomy" id="1385975"/>
    <lineage>
        <taxon>Bacteria</taxon>
        <taxon>Pseudomonadati</taxon>
        <taxon>Planctomycetota</taxon>
        <taxon>Phycisphaerae</taxon>
        <taxon>Phycisphaerales</taxon>
        <taxon>Phycisphaeraceae</taxon>
        <taxon>Algisphaera</taxon>
    </lineage>
</organism>
<sequence>MIRAIVTMLRPDSSLDLPPRFETLEARQLCAVDLAGSLVAHWTFEDAPAAAVYADTSADGSDHSATPAGDADIQPQNRTNQTLHLDGAGDYLSAPNSSEINLVTQGQRTIAFWFRADDAELSSRKQIIFEEGGTTRGLNIYLYDGRVYVGGWNLPGSESNWAGTWLSAAGIRTGQWHHVALTLDGGATLEADAMRGYLDGQEFARGEGSQLWPHSGSITIGDHSDGTIFHDGVQSGSFTASFAGQLDDGRVYNRPLDASEVFTLARGPAASQGNPASQPIALSVHDIEYAIAPVAKLAPVATDVPESPDLGAPPVFPARATVVPDRVADPLASASQTPPADAGWPSILWWDMLAAMDDQAEQEGDDTDDQAVVEVEVDDAPLR</sequence>
<name>A0A7X0LIZ5_9BACT</name>
<feature type="region of interest" description="Disordered" evidence="3">
    <location>
        <begin position="57"/>
        <end position="76"/>
    </location>
</feature>
<dbReference type="Proteomes" id="UP000541810">
    <property type="component" value="Unassembled WGS sequence"/>
</dbReference>
<protein>
    <recommendedName>
        <fullName evidence="4">LamG-like jellyroll fold domain-containing protein</fullName>
    </recommendedName>
</protein>
<keyword evidence="1" id="KW-0732">Signal</keyword>
<proteinExistence type="predicted"/>
<gene>
    <name evidence="5" type="ORF">HNQ40_000566</name>
</gene>
<dbReference type="Pfam" id="PF13385">
    <property type="entry name" value="Laminin_G_3"/>
    <property type="match status" value="1"/>
</dbReference>
<accession>A0A7X0LIZ5</accession>
<dbReference type="EMBL" id="JACHGY010000001">
    <property type="protein sequence ID" value="MBB6428760.1"/>
    <property type="molecule type" value="Genomic_DNA"/>
</dbReference>
<evidence type="ECO:0000259" key="4">
    <source>
        <dbReference type="SMART" id="SM00560"/>
    </source>
</evidence>
<dbReference type="AlphaFoldDB" id="A0A7X0LIZ5"/>
<evidence type="ECO:0000313" key="5">
    <source>
        <dbReference type="EMBL" id="MBB6428760.1"/>
    </source>
</evidence>
<evidence type="ECO:0000313" key="6">
    <source>
        <dbReference type="Proteomes" id="UP000541810"/>
    </source>
</evidence>
<dbReference type="SUPFAM" id="SSF49899">
    <property type="entry name" value="Concanavalin A-like lectins/glucanases"/>
    <property type="match status" value="1"/>
</dbReference>
<comment type="caution">
    <text evidence="5">The sequence shown here is derived from an EMBL/GenBank/DDBJ whole genome shotgun (WGS) entry which is preliminary data.</text>
</comment>
<feature type="domain" description="LamG-like jellyroll fold" evidence="4">
    <location>
        <begin position="106"/>
        <end position="259"/>
    </location>
</feature>